<proteinExistence type="inferred from homology"/>
<feature type="short sequence motif" description="DGA/G" evidence="3">
    <location>
        <begin position="147"/>
        <end position="149"/>
    </location>
</feature>
<dbReference type="InterPro" id="IPR016035">
    <property type="entry name" value="Acyl_Trfase/lysoPLipase"/>
</dbReference>
<keyword evidence="3" id="KW-0378">Hydrolase</keyword>
<dbReference type="InterPro" id="IPR002641">
    <property type="entry name" value="PNPLA_dom"/>
</dbReference>
<evidence type="ECO:0000259" key="4">
    <source>
        <dbReference type="PROSITE" id="PS51635"/>
    </source>
</evidence>
<feature type="active site" description="Proton acceptor" evidence="3">
    <location>
        <position position="147"/>
    </location>
</feature>
<name>A0AAT9G9G8_9RICK</name>
<keyword evidence="2 3" id="KW-0443">Lipid metabolism</keyword>
<feature type="active site" description="Nucleophile" evidence="3">
    <location>
        <position position="5"/>
    </location>
</feature>
<evidence type="ECO:0000256" key="2">
    <source>
        <dbReference type="ARBA" id="ARBA00023098"/>
    </source>
</evidence>
<dbReference type="SUPFAM" id="SSF52151">
    <property type="entry name" value="FabD/lysophospholipase-like"/>
    <property type="match status" value="1"/>
</dbReference>
<feature type="short sequence motif" description="GXSXG" evidence="3">
    <location>
        <begin position="3"/>
        <end position="7"/>
    </location>
</feature>
<dbReference type="PANTHER" id="PTHR32176:SF92">
    <property type="entry name" value="XYLOSE ISOMERASE"/>
    <property type="match status" value="1"/>
</dbReference>
<dbReference type="Gene3D" id="3.40.1090.10">
    <property type="entry name" value="Cytosolic phospholipase A2 catalytic domain"/>
    <property type="match status" value="1"/>
</dbReference>
<dbReference type="EMBL" id="AP029170">
    <property type="protein sequence ID" value="BFD46467.1"/>
    <property type="molecule type" value="Genomic_DNA"/>
</dbReference>
<comment type="caution">
    <text evidence="3">Lacks conserved residue(s) required for the propagation of feature annotation.</text>
</comment>
<protein>
    <recommendedName>
        <fullName evidence="4">PNPLA domain-containing protein</fullName>
    </recommendedName>
</protein>
<dbReference type="Pfam" id="PF01734">
    <property type="entry name" value="Patatin"/>
    <property type="match status" value="1"/>
</dbReference>
<reference evidence="5" key="1">
    <citation type="submission" date="2024-01" db="EMBL/GenBank/DDBJ databases">
        <title>Sequencing the genomes of a sandfly, Sergentomyia squamirostris, and its two endosymbionts.</title>
        <authorList>
            <person name="Itokawa K."/>
            <person name="Sanjoba C."/>
        </authorList>
    </citation>
    <scope>NUCLEOTIDE SEQUENCE</scope>
    <source>
        <strain evidence="5">RiSSQ</strain>
    </source>
</reference>
<dbReference type="GO" id="GO:0004620">
    <property type="term" value="F:phospholipase activity"/>
    <property type="evidence" value="ECO:0007669"/>
    <property type="project" value="TreeGrafter"/>
</dbReference>
<accession>A0AAT9G9G8</accession>
<dbReference type="PROSITE" id="PS51635">
    <property type="entry name" value="PNPLA"/>
    <property type="match status" value="1"/>
</dbReference>
<keyword evidence="3" id="KW-0442">Lipid degradation</keyword>
<comment type="similarity">
    <text evidence="1">Belongs to the patatin family.</text>
</comment>
<organism evidence="5">
    <name type="scientific">Candidatus Tisiphia endosymbiont of Sergentomyia squamirostris</name>
    <dbReference type="NCBI Taxonomy" id="3113639"/>
    <lineage>
        <taxon>Bacteria</taxon>
        <taxon>Pseudomonadati</taxon>
        <taxon>Pseudomonadota</taxon>
        <taxon>Alphaproteobacteria</taxon>
        <taxon>Rickettsiales</taxon>
        <taxon>Rickettsiaceae</taxon>
        <taxon>Rickettsieae</taxon>
        <taxon>Candidatus Tisiphia</taxon>
    </lineage>
</organism>
<dbReference type="AlphaFoldDB" id="A0AAT9G9G8"/>
<dbReference type="GO" id="GO:0016042">
    <property type="term" value="P:lipid catabolic process"/>
    <property type="evidence" value="ECO:0007669"/>
    <property type="project" value="UniProtKB-UniRule"/>
</dbReference>
<evidence type="ECO:0000256" key="1">
    <source>
        <dbReference type="ARBA" id="ARBA00010240"/>
    </source>
</evidence>
<sequence length="284" mass="31291">MVGTSTGGLVVLALATPNESGQPKYKASDILDIYMQKSKDIFYASMFRKIYTGFGLWRPKYDRSQYDKILIGLFGNTRMSQLINPTAVTSYNLDTNLPQVWTRKQALKDPNNDFLISNIAAASSAAPIFFAPKLLTNAYNNSSYQVDGGMFASNPELTAANLAYELDDTLTQKDIVLISLGTGLTKLAIESKDLCKSGVIGWILKANLISRMMQAQGLYNAELGEIYGNSCRLQFELDKKTSAMDNASKANLLALLKLTEDYINANSDLIDQIISILLNTSPNY</sequence>
<evidence type="ECO:0000313" key="5">
    <source>
        <dbReference type="EMBL" id="BFD46467.1"/>
    </source>
</evidence>
<dbReference type="PANTHER" id="PTHR32176">
    <property type="entry name" value="XYLOSE ISOMERASE"/>
    <property type="match status" value="1"/>
</dbReference>
<evidence type="ECO:0000256" key="3">
    <source>
        <dbReference type="PROSITE-ProRule" id="PRU01161"/>
    </source>
</evidence>
<feature type="domain" description="PNPLA" evidence="4">
    <location>
        <begin position="1"/>
        <end position="160"/>
    </location>
</feature>
<dbReference type="GO" id="GO:0047372">
    <property type="term" value="F:monoacylglycerol lipase activity"/>
    <property type="evidence" value="ECO:0007669"/>
    <property type="project" value="TreeGrafter"/>
</dbReference>
<gene>
    <name evidence="5" type="ORF">DMENIID0002_11130</name>
</gene>